<proteinExistence type="predicted"/>
<organism evidence="2">
    <name type="scientific">marine metagenome</name>
    <dbReference type="NCBI Taxonomy" id="408172"/>
    <lineage>
        <taxon>unclassified sequences</taxon>
        <taxon>metagenomes</taxon>
        <taxon>ecological metagenomes</taxon>
    </lineage>
</organism>
<accession>A0A382SKI7</accession>
<evidence type="ECO:0000256" key="1">
    <source>
        <dbReference type="SAM" id="MobiDB-lite"/>
    </source>
</evidence>
<feature type="region of interest" description="Disordered" evidence="1">
    <location>
        <begin position="1"/>
        <end position="23"/>
    </location>
</feature>
<feature type="compositionally biased region" description="Basic and acidic residues" evidence="1">
    <location>
        <begin position="1"/>
        <end position="17"/>
    </location>
</feature>
<name>A0A382SKI7_9ZZZZ</name>
<protein>
    <submittedName>
        <fullName evidence="2">Uncharacterized protein</fullName>
    </submittedName>
</protein>
<gene>
    <name evidence="2" type="ORF">METZ01_LOCUS363210</name>
</gene>
<dbReference type="EMBL" id="UINC01129754">
    <property type="protein sequence ID" value="SVD10356.1"/>
    <property type="molecule type" value="Genomic_DNA"/>
</dbReference>
<evidence type="ECO:0000313" key="2">
    <source>
        <dbReference type="EMBL" id="SVD10356.1"/>
    </source>
</evidence>
<reference evidence="2" key="1">
    <citation type="submission" date="2018-05" db="EMBL/GenBank/DDBJ databases">
        <authorList>
            <person name="Lanie J.A."/>
            <person name="Ng W.-L."/>
            <person name="Kazmierczak K.M."/>
            <person name="Andrzejewski T.M."/>
            <person name="Davidsen T.M."/>
            <person name="Wayne K.J."/>
            <person name="Tettelin H."/>
            <person name="Glass J.I."/>
            <person name="Rusch D."/>
            <person name="Podicherti R."/>
            <person name="Tsui H.-C.T."/>
            <person name="Winkler M.E."/>
        </authorList>
    </citation>
    <scope>NUCLEOTIDE SEQUENCE</scope>
</reference>
<sequence>MAMKEDNKDKTWKDKTGRKYQSY</sequence>
<dbReference type="AlphaFoldDB" id="A0A382SKI7"/>
<feature type="non-terminal residue" evidence="2">
    <location>
        <position position="23"/>
    </location>
</feature>